<dbReference type="GO" id="GO:0007156">
    <property type="term" value="P:homophilic cell adhesion via plasma membrane adhesion molecules"/>
    <property type="evidence" value="ECO:0007669"/>
    <property type="project" value="InterPro"/>
</dbReference>
<evidence type="ECO:0000256" key="4">
    <source>
        <dbReference type="ARBA" id="ARBA00022837"/>
    </source>
</evidence>
<feature type="compositionally biased region" description="Polar residues" evidence="9">
    <location>
        <begin position="1340"/>
        <end position="1357"/>
    </location>
</feature>
<dbReference type="PRINTS" id="PR00205">
    <property type="entry name" value="CADHERIN"/>
</dbReference>
<keyword evidence="3" id="KW-0677">Repeat</keyword>
<dbReference type="GO" id="GO:0005509">
    <property type="term" value="F:calcium ion binding"/>
    <property type="evidence" value="ECO:0007669"/>
    <property type="project" value="UniProtKB-UniRule"/>
</dbReference>
<feature type="region of interest" description="Disordered" evidence="9">
    <location>
        <begin position="1335"/>
        <end position="1360"/>
    </location>
</feature>
<dbReference type="PANTHER" id="PTHR24028">
    <property type="entry name" value="CADHERIN-87A"/>
    <property type="match status" value="1"/>
</dbReference>
<sequence length="1752" mass="192895">MRNDIRSRYFKKNGWPKISHTASPDNELPRNDLAYTLGLGGEPSNRFQLVEECANGTEVNGVSAYLRQNVELVHSTSSLQKPEIHYNFQLLDIQDPLAQVLHLDPSSGRLTVSGRVDRETLCLELAARKPNIHTASNVPSLYGTEFGLPYGPSSNKCVKKLRVLSTAWFSGQKQPEIKSLPIEILIEDVNDNSPEWRDLPVWSSFGSDHSGPDHVSVIELQLPEMSKDLASGHLAPSVRISLPLAHDPDDGLNGRLDYRIEPIQSKAGLSGHSQIALQSSASLPFLLEKHLNGQLDLIATTSLDYEKQSLHQFYLLASDSGSPPLTGTALVKVHLVDVNDEAPVFDRPVFYPAAGAVSEKTAPGTLLLNLSATDSDGSFINSRVRYSMAPNTMAFKYFTVHPDGRVTLRHWLDYESMDSSAMLPLPAGSDDSDSNNKKRFVFQVLAVDSAPQPYEKTGTAMVVIPVTDDNDEAPVITIRYLGTPDQTNHGEIGAVQENNAVPTRLAYIQVTDPDFEGRDQLVCHLSDNSNFSLTPISSLQSPDIGFANEPQEETKNDFVLSLLTRADREQTPLLFVRIKCLDQAGNANEQTIRIRVLDVNDESPKFSQSVYRFVVPENTNPEELGSESRKARNQTAPWHGYRIGRVSAQDADHGANSKLTYRLEPNSLQIVKAKIMDRGLDPVEQQSHGAFVFHPLAEAKPNLVDLFSIEPDTGIIRALKSFDAENVDLFRFTVCAVDQPDDVAASPRTGNTTVEVKVTDVNDWSPMFYLISPSDQHKNAPHTNLENQLEFVTGYVFHVKENRPAFWLVGRVAAIDPDVSLQNHYHLSTGQSLSASQSPLSLRISPEADPDVRRTFTLHASSGHLRTVTSLDREAKAVHIFHILASDTNRDSALSRTGTATVTVFVEDENDNSPVFVRPIAVTRDSPQSRTISSPNEKGYQSNATVTASTADGGMRKNNGQAGNLLSDHLAEDNRALLSTGTNIKNSGNQEGPVPFVVVHRHAWTQPIDNAGNQQTAHGRSLLQLEATDADAGENGMVTYHIGAGNRDGLFHLDNMTGTLMLSPEAWAPIHGLAHTRGVQETAALSGTHISQDKGHSTYLLRFEACDRGIPKRCALPIWVRIMLDMNDMPHLKTKDNFGILASPYSEFHSDIDGSTGELGRFGSGLLIDNYMKNTDNRGNPNLARSQASVSKGQWSLRNGIDKPGDQHELSSARFDTRDHPFGKNYFRWSAAHEGNTAGADPSATSGLVINEAVIICLVVIFIVLLCATSVLIYLVRRRVIFFGQGSHEKTKGGAPALKKPTPNDFIDQPAREPLEVAENGSVYQVGQGALTVLPEGIRRSTTTTPDTSNLASQCDPSSDHFVTQPLIRRNSDSHLGLTNGVPYGPSMTESIYMGNGPFRQQSRAGADYQSLLLKDTASFRPANNTKVMGRSVTPFCEIGTKYPNFIKGSVYNSALISPRWRSMTYHNPVSPLYRFHSPAQVPPIHDYARNGQYPMIRDVTALTSSLYATHTPKLSTHLRGNSTPIYSREAQPKWPVVGSTMDTSHTYHELSTLTATLRKHNYSSPLSAVRQRDEQHTGYSTFRPDECELALHTPQEHQLPESHPRINGRSHESLKLSTDPHNMSSQSESTERKSHRNRSQPHIFQTAALGQSVTNEFSDHGDEVIQVIENPQEHSAPVLLSGFETFRRTDATMKTSSSSLPLILDTVEDFGTSSSPEQEQNCNQNLLPQSTTGAPGAGKYIYQAYREASFV</sequence>
<dbReference type="Pfam" id="PF00028">
    <property type="entry name" value="Cadherin"/>
    <property type="match status" value="2"/>
</dbReference>
<evidence type="ECO:0000256" key="1">
    <source>
        <dbReference type="ARBA" id="ARBA00004167"/>
    </source>
</evidence>
<feature type="domain" description="Cadherin" evidence="11">
    <location>
        <begin position="357"/>
        <end position="476"/>
    </location>
</feature>
<evidence type="ECO:0000256" key="6">
    <source>
        <dbReference type="ARBA" id="ARBA00023136"/>
    </source>
</evidence>
<dbReference type="SMART" id="SM00112">
    <property type="entry name" value="CA"/>
    <property type="match status" value="6"/>
</dbReference>
<dbReference type="InterPro" id="IPR050174">
    <property type="entry name" value="Protocadherin/Cadherin-CA"/>
</dbReference>
<evidence type="ECO:0000313" key="12">
    <source>
        <dbReference type="EMBL" id="THD27107.1"/>
    </source>
</evidence>
<accession>A0A4E0RY46</accession>
<dbReference type="CDD" id="cd11304">
    <property type="entry name" value="Cadherin_repeat"/>
    <property type="match status" value="6"/>
</dbReference>
<keyword evidence="2 10" id="KW-0812">Transmembrane</keyword>
<comment type="caution">
    <text evidence="12">The sequence shown here is derived from an EMBL/GenBank/DDBJ whole genome shotgun (WGS) entry which is preliminary data.</text>
</comment>
<feature type="transmembrane region" description="Helical" evidence="10">
    <location>
        <begin position="1253"/>
        <end position="1276"/>
    </location>
</feature>
<gene>
    <name evidence="12" type="ORF">D915_002161</name>
</gene>
<evidence type="ECO:0000313" key="13">
    <source>
        <dbReference type="Proteomes" id="UP000230066"/>
    </source>
</evidence>
<keyword evidence="5 10" id="KW-1133">Transmembrane helix</keyword>
<feature type="compositionally biased region" description="Polar residues" evidence="9">
    <location>
        <begin position="1616"/>
        <end position="1629"/>
    </location>
</feature>
<dbReference type="SUPFAM" id="SSF49313">
    <property type="entry name" value="Cadherin-like"/>
    <property type="match status" value="6"/>
</dbReference>
<dbReference type="GO" id="GO:0005886">
    <property type="term" value="C:plasma membrane"/>
    <property type="evidence" value="ECO:0007669"/>
    <property type="project" value="InterPro"/>
</dbReference>
<keyword evidence="13" id="KW-1185">Reference proteome</keyword>
<name>A0A4E0RY46_FASHE</name>
<dbReference type="PANTHER" id="PTHR24028:SF146">
    <property type="entry name" value="CADHERIN 96CB, ISOFORM D-RELATED"/>
    <property type="match status" value="1"/>
</dbReference>
<evidence type="ECO:0000256" key="7">
    <source>
        <dbReference type="ARBA" id="ARBA00023180"/>
    </source>
</evidence>
<evidence type="ECO:0000256" key="10">
    <source>
        <dbReference type="SAM" id="Phobius"/>
    </source>
</evidence>
<feature type="domain" description="Cadherin" evidence="11">
    <location>
        <begin position="1014"/>
        <end position="1132"/>
    </location>
</feature>
<keyword evidence="4 8" id="KW-0106">Calcium</keyword>
<feature type="domain" description="Cadherin" evidence="11">
    <location>
        <begin position="791"/>
        <end position="916"/>
    </location>
</feature>
<feature type="domain" description="Cadherin" evidence="11">
    <location>
        <begin position="245"/>
        <end position="345"/>
    </location>
</feature>
<reference evidence="12" key="1">
    <citation type="submission" date="2019-03" db="EMBL/GenBank/DDBJ databases">
        <title>Improved annotation for the trematode Fasciola hepatica.</title>
        <authorList>
            <person name="Choi Y.-J."/>
            <person name="Martin J."/>
            <person name="Mitreva M."/>
        </authorList>
    </citation>
    <scope>NUCLEOTIDE SEQUENCE [LARGE SCALE GENOMIC DNA]</scope>
</reference>
<feature type="domain" description="Cadherin" evidence="11">
    <location>
        <begin position="607"/>
        <end position="768"/>
    </location>
</feature>
<dbReference type="Gene3D" id="2.60.40.60">
    <property type="entry name" value="Cadherins"/>
    <property type="match status" value="7"/>
</dbReference>
<dbReference type="InterPro" id="IPR015919">
    <property type="entry name" value="Cadherin-like_sf"/>
</dbReference>
<evidence type="ECO:0000256" key="2">
    <source>
        <dbReference type="ARBA" id="ARBA00022692"/>
    </source>
</evidence>
<comment type="subcellular location">
    <subcellularLocation>
        <location evidence="1">Membrane</location>
        <topology evidence="1">Single-pass membrane protein</topology>
    </subcellularLocation>
</comment>
<evidence type="ECO:0000256" key="3">
    <source>
        <dbReference type="ARBA" id="ARBA00022737"/>
    </source>
</evidence>
<feature type="domain" description="Cadherin" evidence="11">
    <location>
        <begin position="41"/>
        <end position="196"/>
    </location>
</feature>
<dbReference type="Proteomes" id="UP000230066">
    <property type="component" value="Unassembled WGS sequence"/>
</dbReference>
<evidence type="ECO:0000259" key="11">
    <source>
        <dbReference type="PROSITE" id="PS50268"/>
    </source>
</evidence>
<dbReference type="PROSITE" id="PS00232">
    <property type="entry name" value="CADHERIN_1"/>
    <property type="match status" value="2"/>
</dbReference>
<organism evidence="12 13">
    <name type="scientific">Fasciola hepatica</name>
    <name type="common">Liver fluke</name>
    <dbReference type="NCBI Taxonomy" id="6192"/>
    <lineage>
        <taxon>Eukaryota</taxon>
        <taxon>Metazoa</taxon>
        <taxon>Spiralia</taxon>
        <taxon>Lophotrochozoa</taxon>
        <taxon>Platyhelminthes</taxon>
        <taxon>Trematoda</taxon>
        <taxon>Digenea</taxon>
        <taxon>Plagiorchiida</taxon>
        <taxon>Echinostomata</taxon>
        <taxon>Echinostomatoidea</taxon>
        <taxon>Fasciolidae</taxon>
        <taxon>Fasciola</taxon>
    </lineage>
</organism>
<feature type="compositionally biased region" description="Basic and acidic residues" evidence="9">
    <location>
        <begin position="1595"/>
        <end position="1615"/>
    </location>
</feature>
<keyword evidence="7" id="KW-0325">Glycoprotein</keyword>
<dbReference type="EMBL" id="JXXN02000524">
    <property type="protein sequence ID" value="THD27107.1"/>
    <property type="molecule type" value="Genomic_DNA"/>
</dbReference>
<protein>
    <submittedName>
        <fullName evidence="12">Protocadherin-1</fullName>
    </submittedName>
</protein>
<keyword evidence="6 10" id="KW-0472">Membrane</keyword>
<evidence type="ECO:0000256" key="9">
    <source>
        <dbReference type="SAM" id="MobiDB-lite"/>
    </source>
</evidence>
<dbReference type="InterPro" id="IPR002126">
    <property type="entry name" value="Cadherin-like_dom"/>
</dbReference>
<dbReference type="InterPro" id="IPR020894">
    <property type="entry name" value="Cadherin_CS"/>
</dbReference>
<feature type="domain" description="Cadherin" evidence="11">
    <location>
        <begin position="495"/>
        <end position="606"/>
    </location>
</feature>
<dbReference type="PROSITE" id="PS50268">
    <property type="entry name" value="CADHERIN_2"/>
    <property type="match status" value="7"/>
</dbReference>
<evidence type="ECO:0000256" key="8">
    <source>
        <dbReference type="PROSITE-ProRule" id="PRU00043"/>
    </source>
</evidence>
<proteinExistence type="predicted"/>
<feature type="region of interest" description="Disordered" evidence="9">
    <location>
        <begin position="1595"/>
        <end position="1640"/>
    </location>
</feature>
<evidence type="ECO:0000256" key="5">
    <source>
        <dbReference type="ARBA" id="ARBA00022989"/>
    </source>
</evidence>